<feature type="compositionally biased region" description="Gly residues" evidence="1">
    <location>
        <begin position="81"/>
        <end position="95"/>
    </location>
</feature>
<organism evidence="2 3">
    <name type="scientific">Tetragonisca angustula</name>
    <dbReference type="NCBI Taxonomy" id="166442"/>
    <lineage>
        <taxon>Eukaryota</taxon>
        <taxon>Metazoa</taxon>
        <taxon>Ecdysozoa</taxon>
        <taxon>Arthropoda</taxon>
        <taxon>Hexapoda</taxon>
        <taxon>Insecta</taxon>
        <taxon>Pterygota</taxon>
        <taxon>Neoptera</taxon>
        <taxon>Endopterygota</taxon>
        <taxon>Hymenoptera</taxon>
        <taxon>Apocrita</taxon>
        <taxon>Aculeata</taxon>
        <taxon>Apoidea</taxon>
        <taxon>Anthophila</taxon>
        <taxon>Apidae</taxon>
        <taxon>Tetragonisca</taxon>
    </lineage>
</organism>
<sequence length="105" mass="11420">MVADSEQMQCISFGNNLNDAAQPAPVTSTLDEDQIERVREVEAAAAAPWRIKEKREKKWKRKKVPTRNVNNKIWRSRELEGGGVGSRESGEGVGLGAAAVVGTEG</sequence>
<gene>
    <name evidence="2" type="ORF">QLX08_011157</name>
</gene>
<reference evidence="2 3" key="1">
    <citation type="submission" date="2024-05" db="EMBL/GenBank/DDBJ databases">
        <title>The nuclear and mitochondrial genome assemblies of Tetragonisca angustula (Apidae: Meliponini), a tiny yet remarkable pollinator in the Neotropics.</title>
        <authorList>
            <person name="Ferrari R."/>
            <person name="Ricardo P.C."/>
            <person name="Dias F.C."/>
            <person name="Araujo N.S."/>
            <person name="Soares D.O."/>
            <person name="Zhou Q.-S."/>
            <person name="Zhu C.-D."/>
            <person name="Coutinho L."/>
            <person name="Airas M.C."/>
            <person name="Batista T.M."/>
        </authorList>
    </citation>
    <scope>NUCLEOTIDE SEQUENCE [LARGE SCALE GENOMIC DNA]</scope>
    <source>
        <strain evidence="2">ASF017062</strain>
        <tissue evidence="2">Abdomen</tissue>
    </source>
</reference>
<evidence type="ECO:0000256" key="1">
    <source>
        <dbReference type="SAM" id="MobiDB-lite"/>
    </source>
</evidence>
<evidence type="ECO:0000313" key="2">
    <source>
        <dbReference type="EMBL" id="KAK9294128.1"/>
    </source>
</evidence>
<feature type="region of interest" description="Disordered" evidence="1">
    <location>
        <begin position="80"/>
        <end position="105"/>
    </location>
</feature>
<dbReference type="EMBL" id="JAWNGG020000343">
    <property type="protein sequence ID" value="KAK9294128.1"/>
    <property type="molecule type" value="Genomic_DNA"/>
</dbReference>
<dbReference type="AlphaFoldDB" id="A0AAW0Z9S9"/>
<comment type="caution">
    <text evidence="2">The sequence shown here is derived from an EMBL/GenBank/DDBJ whole genome shotgun (WGS) entry which is preliminary data.</text>
</comment>
<name>A0AAW0Z9S9_9HYME</name>
<accession>A0AAW0Z9S9</accession>
<proteinExistence type="predicted"/>
<keyword evidence="3" id="KW-1185">Reference proteome</keyword>
<evidence type="ECO:0000313" key="3">
    <source>
        <dbReference type="Proteomes" id="UP001432146"/>
    </source>
</evidence>
<protein>
    <submittedName>
        <fullName evidence="2">Uncharacterized protein</fullName>
    </submittedName>
</protein>
<dbReference type="Proteomes" id="UP001432146">
    <property type="component" value="Unassembled WGS sequence"/>
</dbReference>
<feature type="compositionally biased region" description="Low complexity" evidence="1">
    <location>
        <begin position="96"/>
        <end position="105"/>
    </location>
</feature>